<gene>
    <name evidence="1" type="ORF">HNP21_004903</name>
</gene>
<accession>A0A7W3NF51</accession>
<dbReference type="RefSeq" id="WP_220495990.1">
    <property type="nucleotide sequence ID" value="NZ_JACJHT010000006.1"/>
</dbReference>
<evidence type="ECO:0000313" key="2">
    <source>
        <dbReference type="Proteomes" id="UP000543174"/>
    </source>
</evidence>
<name>A0A7W3NF51_PRIAR</name>
<dbReference type="EMBL" id="JACJHT010000006">
    <property type="protein sequence ID" value="MBA9041773.1"/>
    <property type="molecule type" value="Genomic_DNA"/>
</dbReference>
<dbReference type="InterPro" id="IPR016181">
    <property type="entry name" value="Acyl_CoA_acyltransferase"/>
</dbReference>
<reference evidence="1" key="1">
    <citation type="submission" date="2020-08" db="EMBL/GenBank/DDBJ databases">
        <title>Functional genomics of gut bacteria from endangered species of beetles.</title>
        <authorList>
            <person name="Carlos-Shanley C."/>
        </authorList>
    </citation>
    <scope>NUCLEOTIDE SEQUENCE [LARGE SCALE GENOMIC DNA]</scope>
    <source>
        <strain evidence="1">S00060</strain>
    </source>
</reference>
<protein>
    <recommendedName>
        <fullName evidence="3">N-acetyltransferase domain-containing protein</fullName>
    </recommendedName>
</protein>
<dbReference type="Gene3D" id="3.40.630.30">
    <property type="match status" value="1"/>
</dbReference>
<proteinExistence type="predicted"/>
<comment type="caution">
    <text evidence="1">The sequence shown here is derived from an EMBL/GenBank/DDBJ whole genome shotgun (WGS) entry which is preliminary data.</text>
</comment>
<dbReference type="AlphaFoldDB" id="A0A7W3NF51"/>
<keyword evidence="2" id="KW-1185">Reference proteome</keyword>
<dbReference type="Proteomes" id="UP000543174">
    <property type="component" value="Unassembled WGS sequence"/>
</dbReference>
<sequence length="148" mass="17269">MSFNYIYFNSIPNIGILERVIKLHRKNFGDSKSLIKQMKYKSELLINLAMKDEKVIGYKICYELDDDKFYSWFGGVDGNFLKYGVTSKLTEEQSRYLKNNGFKIVQTKTKNKWRDMLILNIKSGFDGIGTYTNERGGPKIILEKKLLN</sequence>
<evidence type="ECO:0000313" key="1">
    <source>
        <dbReference type="EMBL" id="MBA9041773.1"/>
    </source>
</evidence>
<dbReference type="SUPFAM" id="SSF55729">
    <property type="entry name" value="Acyl-CoA N-acyltransferases (Nat)"/>
    <property type="match status" value="1"/>
</dbReference>
<evidence type="ECO:0008006" key="3">
    <source>
        <dbReference type="Google" id="ProtNLM"/>
    </source>
</evidence>
<organism evidence="1 2">
    <name type="scientific">Priestia aryabhattai</name>
    <name type="common">Bacillus aryabhattai</name>
    <dbReference type="NCBI Taxonomy" id="412384"/>
    <lineage>
        <taxon>Bacteria</taxon>
        <taxon>Bacillati</taxon>
        <taxon>Bacillota</taxon>
        <taxon>Bacilli</taxon>
        <taxon>Bacillales</taxon>
        <taxon>Bacillaceae</taxon>
        <taxon>Priestia</taxon>
    </lineage>
</organism>